<organism evidence="2 3">
    <name type="scientific">Anopheles merus</name>
    <name type="common">Mosquito</name>
    <dbReference type="NCBI Taxonomy" id="30066"/>
    <lineage>
        <taxon>Eukaryota</taxon>
        <taxon>Metazoa</taxon>
        <taxon>Ecdysozoa</taxon>
        <taxon>Arthropoda</taxon>
        <taxon>Hexapoda</taxon>
        <taxon>Insecta</taxon>
        <taxon>Pterygota</taxon>
        <taxon>Neoptera</taxon>
        <taxon>Endopterygota</taxon>
        <taxon>Diptera</taxon>
        <taxon>Nematocera</taxon>
        <taxon>Culicoidea</taxon>
        <taxon>Culicidae</taxon>
        <taxon>Anophelinae</taxon>
        <taxon>Anopheles</taxon>
    </lineage>
</organism>
<dbReference type="VEuPathDB" id="VectorBase:AMEM007796"/>
<feature type="region of interest" description="Disordered" evidence="1">
    <location>
        <begin position="278"/>
        <end position="299"/>
    </location>
</feature>
<keyword evidence="3" id="KW-1185">Reference proteome</keyword>
<evidence type="ECO:0000313" key="2">
    <source>
        <dbReference type="EnsemblMetazoa" id="AMEM007796-PA"/>
    </source>
</evidence>
<feature type="region of interest" description="Disordered" evidence="1">
    <location>
        <begin position="47"/>
        <end position="110"/>
    </location>
</feature>
<proteinExistence type="predicted"/>
<feature type="region of interest" description="Disordered" evidence="1">
    <location>
        <begin position="355"/>
        <end position="463"/>
    </location>
</feature>
<evidence type="ECO:0000256" key="1">
    <source>
        <dbReference type="SAM" id="MobiDB-lite"/>
    </source>
</evidence>
<accession>A0A182V2J7</accession>
<feature type="compositionally biased region" description="Basic and acidic residues" evidence="1">
    <location>
        <begin position="61"/>
        <end position="70"/>
    </location>
</feature>
<feature type="compositionally biased region" description="Low complexity" evidence="1">
    <location>
        <begin position="486"/>
        <end position="495"/>
    </location>
</feature>
<feature type="compositionally biased region" description="Basic and acidic residues" evidence="1">
    <location>
        <begin position="505"/>
        <end position="517"/>
    </location>
</feature>
<evidence type="ECO:0000313" key="3">
    <source>
        <dbReference type="Proteomes" id="UP000075903"/>
    </source>
</evidence>
<feature type="compositionally biased region" description="Basic and acidic residues" evidence="1">
    <location>
        <begin position="278"/>
        <end position="293"/>
    </location>
</feature>
<feature type="region of interest" description="Disordered" evidence="1">
    <location>
        <begin position="486"/>
        <end position="517"/>
    </location>
</feature>
<protein>
    <submittedName>
        <fullName evidence="2">Uncharacterized protein</fullName>
    </submittedName>
</protein>
<name>A0A182V2J7_ANOME</name>
<sequence>MIEFNDFIGNWLGTRLCEYSTPGTTTSAGGSGFGTIGGMRDCRTALTRGSDLGGPQHRARLGLDRERAEGRLGPLARPCPPGQRDRQQRQRLDGFGREGPPGAGRGAAGGPLLLQQQPGVQIVGLVLAAQRVLQLDRVLVLVGAVVPIEVVVGAAAAPVGAVAGGAAVRAVARIGRVGVEGGEAGRVARAQLLLGRHRQLLQCVVREPSVGGVVRCADGEGVPGRRRHHRLVEGGGGGGRRCGRWRGEMAPAERKVRPHPGQVGLDLRQRLAARVRHVPEGGDGRDHPQHDRGNVVGGNDALVVAGGHRVAAAGRLLHSEQRVAHGDAVVLEQRDRQQLQRRAEGQRRLVAVQRRQLEDADGGQGQGGAEKGEEQQHRDAVLELDQIGAVERDREHERHHVQDGRADERRLGGEPEREQGGEQGAPDQQPEGQVADVLPLQHRPAGGDAGHQQHPVEGEQPDQLGADRVHRPERPVAAARLAGLLPPADDALGRPAGAGGGHALAEGRRRPPELGVRGERAPVRVEQPAAVVGHRRVVVERAPSTIDSRCSSSTSPISTSCSVLAASSAIATFWCSRSSPAAPTEASSAIVAVVATPASNQTVHRHMSRARWRARARMCR</sequence>
<feature type="compositionally biased region" description="Gly residues" evidence="1">
    <location>
        <begin position="97"/>
        <end position="109"/>
    </location>
</feature>
<feature type="compositionally biased region" description="Basic and acidic residues" evidence="1">
    <location>
        <begin position="390"/>
        <end position="420"/>
    </location>
</feature>
<dbReference type="EnsemblMetazoa" id="AMEM007796-RA">
    <property type="protein sequence ID" value="AMEM007796-PA"/>
    <property type="gene ID" value="AMEM007796"/>
</dbReference>
<reference evidence="2" key="1">
    <citation type="submission" date="2020-05" db="UniProtKB">
        <authorList>
            <consortium name="EnsemblMetazoa"/>
        </authorList>
    </citation>
    <scope>IDENTIFICATION</scope>
    <source>
        <strain evidence="2">MAF</strain>
    </source>
</reference>
<feature type="compositionally biased region" description="Basic and acidic residues" evidence="1">
    <location>
        <begin position="370"/>
        <end position="381"/>
    </location>
</feature>
<feature type="compositionally biased region" description="Basic and acidic residues" evidence="1">
    <location>
        <begin position="83"/>
        <end position="96"/>
    </location>
</feature>
<dbReference type="Proteomes" id="UP000075903">
    <property type="component" value="Unassembled WGS sequence"/>
</dbReference>
<dbReference type="AlphaFoldDB" id="A0A182V2J7"/>